<dbReference type="InterPro" id="IPR008854">
    <property type="entry name" value="TPMT"/>
</dbReference>
<name>A0A1T4Q6M0_9BACT</name>
<dbReference type="GO" id="GO:0008757">
    <property type="term" value="F:S-adenosylmethionine-dependent methyltransferase activity"/>
    <property type="evidence" value="ECO:0007669"/>
    <property type="project" value="InterPro"/>
</dbReference>
<protein>
    <submittedName>
        <fullName evidence="5">Thiopurine S-methyltransferase (TPMT)</fullName>
    </submittedName>
</protein>
<dbReference type="PANTHER" id="PTHR32183:SF6">
    <property type="entry name" value="CYSTEINE SULFINATE DESULFINASE_CYSTEINE DESULFURASE AND RELATED ENZYMES"/>
    <property type="match status" value="1"/>
</dbReference>
<accession>A0A1T4Q6M0</accession>
<dbReference type="CDD" id="cd02440">
    <property type="entry name" value="AdoMet_MTases"/>
    <property type="match status" value="1"/>
</dbReference>
<evidence type="ECO:0000256" key="4">
    <source>
        <dbReference type="ARBA" id="ARBA00022691"/>
    </source>
</evidence>
<evidence type="ECO:0000256" key="3">
    <source>
        <dbReference type="ARBA" id="ARBA00022679"/>
    </source>
</evidence>
<reference evidence="6" key="1">
    <citation type="submission" date="2017-02" db="EMBL/GenBank/DDBJ databases">
        <authorList>
            <person name="Varghese N."/>
            <person name="Submissions S."/>
        </authorList>
    </citation>
    <scope>NUCLEOTIDE SEQUENCE [LARGE SCALE GENOMIC DNA]</scope>
    <source>
        <strain evidence="6">DSM 22224</strain>
    </source>
</reference>
<evidence type="ECO:0000256" key="1">
    <source>
        <dbReference type="ARBA" id="ARBA00022553"/>
    </source>
</evidence>
<evidence type="ECO:0000313" key="6">
    <source>
        <dbReference type="Proteomes" id="UP000190367"/>
    </source>
</evidence>
<keyword evidence="2 5" id="KW-0489">Methyltransferase</keyword>
<dbReference type="InterPro" id="IPR029063">
    <property type="entry name" value="SAM-dependent_MTases_sf"/>
</dbReference>
<proteinExistence type="predicted"/>
<gene>
    <name evidence="5" type="ORF">SAMN04488128_102194</name>
</gene>
<keyword evidence="1" id="KW-0597">Phosphoprotein</keyword>
<keyword evidence="6" id="KW-1185">Reference proteome</keyword>
<dbReference type="RefSeq" id="WP_235021507.1">
    <property type="nucleotide sequence ID" value="NZ_FUWZ01000002.1"/>
</dbReference>
<dbReference type="PROSITE" id="PS51585">
    <property type="entry name" value="SAM_MT_TPMT"/>
    <property type="match status" value="1"/>
</dbReference>
<evidence type="ECO:0000256" key="2">
    <source>
        <dbReference type="ARBA" id="ARBA00022603"/>
    </source>
</evidence>
<dbReference type="Pfam" id="PF05724">
    <property type="entry name" value="TPMT"/>
    <property type="match status" value="1"/>
</dbReference>
<organism evidence="5 6">
    <name type="scientific">Chitinophaga eiseniae</name>
    <dbReference type="NCBI Taxonomy" id="634771"/>
    <lineage>
        <taxon>Bacteria</taxon>
        <taxon>Pseudomonadati</taxon>
        <taxon>Bacteroidota</taxon>
        <taxon>Chitinophagia</taxon>
        <taxon>Chitinophagales</taxon>
        <taxon>Chitinophagaceae</taxon>
        <taxon>Chitinophaga</taxon>
    </lineage>
</organism>
<keyword evidence="3 5" id="KW-0808">Transferase</keyword>
<dbReference type="PANTHER" id="PTHR32183">
    <property type="match status" value="1"/>
</dbReference>
<sequence>MFVNSDFKKNDNMETTDPQYWNNRYLTGDTGWDMGRVSPPLQAYIDQLENKDLEILIPGAGNSYEAAYLLEKGFRRVTVLDIAPVLTAQLRQAFAGTDLQIVEDDFFRHQGRYDLVLEQTFFCALEPSLRRDYVMHMHTLIKPGGHLAGVLFNRSFSHDGPPFGGTENEYRELFAPLFELKTMELCYNSHPARQGTELFINFLPK</sequence>
<dbReference type="EMBL" id="FUWZ01000002">
    <property type="protein sequence ID" value="SJZ99334.1"/>
    <property type="molecule type" value="Genomic_DNA"/>
</dbReference>
<dbReference type="SUPFAM" id="SSF53335">
    <property type="entry name" value="S-adenosyl-L-methionine-dependent methyltransferases"/>
    <property type="match status" value="1"/>
</dbReference>
<dbReference type="AlphaFoldDB" id="A0A1T4Q6M0"/>
<dbReference type="Proteomes" id="UP000190367">
    <property type="component" value="Unassembled WGS sequence"/>
</dbReference>
<evidence type="ECO:0000313" key="5">
    <source>
        <dbReference type="EMBL" id="SJZ99334.1"/>
    </source>
</evidence>
<dbReference type="GO" id="GO:0032259">
    <property type="term" value="P:methylation"/>
    <property type="evidence" value="ECO:0007669"/>
    <property type="project" value="UniProtKB-KW"/>
</dbReference>
<dbReference type="STRING" id="634771.SAMN04488128_102194"/>
<dbReference type="Gene3D" id="3.40.50.150">
    <property type="entry name" value="Vaccinia Virus protein VP39"/>
    <property type="match status" value="1"/>
</dbReference>
<keyword evidence="4" id="KW-0949">S-adenosyl-L-methionine</keyword>